<sequence length="231" mass="24502">MSAIRAVIFDMDGCLVDSEPMSLQTLAELMAAEGLDTTIDELRRKFLGVSIQSIVSHIAESLDRDDLPHFAQDFEARLLARYPAELRVIPGIPALLDDLAARGVAVAIATGSSIHRLGVTLQVAGLADRFGDRIFSADQVKRGKPAPDLFLLAADRLGVPPEACAVMEDSPHGIVGARAAGMRAVGFTGGSHLAGMQADHARRLTDAGAAVVLPDMDGMLDALLDRQPTDR</sequence>
<dbReference type="Gene3D" id="1.10.150.240">
    <property type="entry name" value="Putative phosphatase, domain 2"/>
    <property type="match status" value="1"/>
</dbReference>
<comment type="similarity">
    <text evidence="2">Belongs to the HAD-like hydrolase superfamily. CbbY/CbbZ/Gph/YieH family.</text>
</comment>
<dbReference type="SUPFAM" id="SSF56784">
    <property type="entry name" value="HAD-like"/>
    <property type="match status" value="1"/>
</dbReference>
<dbReference type="Gene3D" id="3.40.50.1000">
    <property type="entry name" value="HAD superfamily/HAD-like"/>
    <property type="match status" value="1"/>
</dbReference>
<dbReference type="EC" id="3.1.3.-" evidence="5"/>
<keyword evidence="3" id="KW-0479">Metal-binding</keyword>
<dbReference type="InterPro" id="IPR023198">
    <property type="entry name" value="PGP-like_dom2"/>
</dbReference>
<dbReference type="SFLD" id="SFLDG01129">
    <property type="entry name" value="C1.5:_HAD__Beta-PGM__Phosphata"/>
    <property type="match status" value="1"/>
</dbReference>
<evidence type="ECO:0000313" key="5">
    <source>
        <dbReference type="EMBL" id="VDS09600.1"/>
    </source>
</evidence>
<evidence type="ECO:0000256" key="4">
    <source>
        <dbReference type="ARBA" id="ARBA00022842"/>
    </source>
</evidence>
<name>A0A447IQ60_9RHOB</name>
<dbReference type="InterPro" id="IPR051600">
    <property type="entry name" value="Beta-PGM-like"/>
</dbReference>
<dbReference type="OrthoDB" id="9797743at2"/>
<dbReference type="PRINTS" id="PR00413">
    <property type="entry name" value="HADHALOGNASE"/>
</dbReference>
<dbReference type="InterPro" id="IPR006439">
    <property type="entry name" value="HAD-SF_hydro_IA"/>
</dbReference>
<dbReference type="GO" id="GO:0046872">
    <property type="term" value="F:metal ion binding"/>
    <property type="evidence" value="ECO:0007669"/>
    <property type="project" value="UniProtKB-KW"/>
</dbReference>
<evidence type="ECO:0000313" key="6">
    <source>
        <dbReference type="Proteomes" id="UP000270743"/>
    </source>
</evidence>
<evidence type="ECO:0000256" key="2">
    <source>
        <dbReference type="ARBA" id="ARBA00006171"/>
    </source>
</evidence>
<dbReference type="PANTHER" id="PTHR46193:SF10">
    <property type="entry name" value="6-PHOSPHOGLUCONATE PHOSPHATASE"/>
    <property type="match status" value="1"/>
</dbReference>
<gene>
    <name evidence="5" type="ORF">PARHAE_02803</name>
</gene>
<dbReference type="NCBIfam" id="TIGR01509">
    <property type="entry name" value="HAD-SF-IA-v3"/>
    <property type="match status" value="1"/>
</dbReference>
<reference evidence="5 6" key="1">
    <citation type="submission" date="2018-12" db="EMBL/GenBank/DDBJ databases">
        <authorList>
            <person name="Criscuolo A."/>
        </authorList>
    </citation>
    <scope>NUCLEOTIDE SEQUENCE [LARGE SCALE GENOMIC DNA]</scope>
    <source>
        <strain evidence="5">ACIP1116241</strain>
    </source>
</reference>
<dbReference type="Proteomes" id="UP000270743">
    <property type="component" value="Unassembled WGS sequence"/>
</dbReference>
<comment type="cofactor">
    <cofactor evidence="1">
        <name>Mg(2+)</name>
        <dbReference type="ChEBI" id="CHEBI:18420"/>
    </cofactor>
</comment>
<dbReference type="GO" id="GO:0016787">
    <property type="term" value="F:hydrolase activity"/>
    <property type="evidence" value="ECO:0007669"/>
    <property type="project" value="UniProtKB-KW"/>
</dbReference>
<dbReference type="AlphaFoldDB" id="A0A447IQ60"/>
<evidence type="ECO:0000256" key="1">
    <source>
        <dbReference type="ARBA" id="ARBA00001946"/>
    </source>
</evidence>
<accession>A0A447IQ60</accession>
<keyword evidence="4" id="KW-0460">Magnesium</keyword>
<dbReference type="InterPro" id="IPR023214">
    <property type="entry name" value="HAD_sf"/>
</dbReference>
<dbReference type="Pfam" id="PF00702">
    <property type="entry name" value="Hydrolase"/>
    <property type="match status" value="1"/>
</dbReference>
<dbReference type="EMBL" id="UZWE01000039">
    <property type="protein sequence ID" value="VDS09600.1"/>
    <property type="molecule type" value="Genomic_DNA"/>
</dbReference>
<protein>
    <submittedName>
        <fullName evidence="5">Phosphorylated carbohydrates phosphatase</fullName>
        <ecNumber evidence="5">3.1.3.-</ecNumber>
    </submittedName>
</protein>
<dbReference type="SFLD" id="SFLDG01135">
    <property type="entry name" value="C1.5.6:_HAD__Beta-PGM__Phospha"/>
    <property type="match status" value="1"/>
</dbReference>
<dbReference type="InterPro" id="IPR036412">
    <property type="entry name" value="HAD-like_sf"/>
</dbReference>
<dbReference type="RefSeq" id="WP_126155225.1">
    <property type="nucleotide sequence ID" value="NZ_UZWE01000039.1"/>
</dbReference>
<dbReference type="PANTHER" id="PTHR46193">
    <property type="entry name" value="6-PHOSPHOGLUCONATE PHOSPHATASE"/>
    <property type="match status" value="1"/>
</dbReference>
<keyword evidence="6" id="KW-1185">Reference proteome</keyword>
<evidence type="ECO:0000256" key="3">
    <source>
        <dbReference type="ARBA" id="ARBA00022723"/>
    </source>
</evidence>
<dbReference type="SFLD" id="SFLDS00003">
    <property type="entry name" value="Haloacid_Dehalogenase"/>
    <property type="match status" value="1"/>
</dbReference>
<keyword evidence="5" id="KW-0378">Hydrolase</keyword>
<organism evidence="5 6">
    <name type="scientific">Paracoccus haematequi</name>
    <dbReference type="NCBI Taxonomy" id="2491866"/>
    <lineage>
        <taxon>Bacteria</taxon>
        <taxon>Pseudomonadati</taxon>
        <taxon>Pseudomonadota</taxon>
        <taxon>Alphaproteobacteria</taxon>
        <taxon>Rhodobacterales</taxon>
        <taxon>Paracoccaceae</taxon>
        <taxon>Paracoccus</taxon>
    </lineage>
</organism>
<proteinExistence type="inferred from homology"/>